<sequence length="64" mass="7072">MKGRTKLPSLCPCVVDRLRPSQTVSDRQNQTPPVGPPDLRRNPSVMNGGDIDRCLIDGPTEEQE</sequence>
<name>A0A4Z2G1E6_9TELE</name>
<organism evidence="2 3">
    <name type="scientific">Liparis tanakae</name>
    <name type="common">Tanaka's snailfish</name>
    <dbReference type="NCBI Taxonomy" id="230148"/>
    <lineage>
        <taxon>Eukaryota</taxon>
        <taxon>Metazoa</taxon>
        <taxon>Chordata</taxon>
        <taxon>Craniata</taxon>
        <taxon>Vertebrata</taxon>
        <taxon>Euteleostomi</taxon>
        <taxon>Actinopterygii</taxon>
        <taxon>Neopterygii</taxon>
        <taxon>Teleostei</taxon>
        <taxon>Neoteleostei</taxon>
        <taxon>Acanthomorphata</taxon>
        <taxon>Eupercaria</taxon>
        <taxon>Perciformes</taxon>
        <taxon>Cottioidei</taxon>
        <taxon>Cottales</taxon>
        <taxon>Liparidae</taxon>
        <taxon>Liparis</taxon>
    </lineage>
</organism>
<evidence type="ECO:0000256" key="1">
    <source>
        <dbReference type="SAM" id="MobiDB-lite"/>
    </source>
</evidence>
<keyword evidence="3" id="KW-1185">Reference proteome</keyword>
<feature type="compositionally biased region" description="Polar residues" evidence="1">
    <location>
        <begin position="21"/>
        <end position="32"/>
    </location>
</feature>
<proteinExistence type="predicted"/>
<feature type="region of interest" description="Disordered" evidence="1">
    <location>
        <begin position="21"/>
        <end position="64"/>
    </location>
</feature>
<evidence type="ECO:0000313" key="2">
    <source>
        <dbReference type="EMBL" id="TNN46935.1"/>
    </source>
</evidence>
<accession>A0A4Z2G1E6</accession>
<dbReference type="Proteomes" id="UP000314294">
    <property type="component" value="Unassembled WGS sequence"/>
</dbReference>
<gene>
    <name evidence="2" type="ORF">EYF80_042851</name>
</gene>
<protein>
    <submittedName>
        <fullName evidence="2">Uncharacterized protein</fullName>
    </submittedName>
</protein>
<comment type="caution">
    <text evidence="2">The sequence shown here is derived from an EMBL/GenBank/DDBJ whole genome shotgun (WGS) entry which is preliminary data.</text>
</comment>
<reference evidence="2 3" key="1">
    <citation type="submission" date="2019-03" db="EMBL/GenBank/DDBJ databases">
        <title>First draft genome of Liparis tanakae, snailfish: a comprehensive survey of snailfish specific genes.</title>
        <authorList>
            <person name="Kim W."/>
            <person name="Song I."/>
            <person name="Jeong J.-H."/>
            <person name="Kim D."/>
            <person name="Kim S."/>
            <person name="Ryu S."/>
            <person name="Song J.Y."/>
            <person name="Lee S.K."/>
        </authorList>
    </citation>
    <scope>NUCLEOTIDE SEQUENCE [LARGE SCALE GENOMIC DNA]</scope>
    <source>
        <tissue evidence="2">Muscle</tissue>
    </source>
</reference>
<dbReference type="AlphaFoldDB" id="A0A4Z2G1E6"/>
<dbReference type="EMBL" id="SRLO01000766">
    <property type="protein sequence ID" value="TNN46935.1"/>
    <property type="molecule type" value="Genomic_DNA"/>
</dbReference>
<evidence type="ECO:0000313" key="3">
    <source>
        <dbReference type="Proteomes" id="UP000314294"/>
    </source>
</evidence>